<evidence type="ECO:0000259" key="3">
    <source>
        <dbReference type="Pfam" id="PF09458"/>
    </source>
</evidence>
<feature type="compositionally biased region" description="Basic and acidic residues" evidence="1">
    <location>
        <begin position="474"/>
        <end position="484"/>
    </location>
</feature>
<evidence type="ECO:0000256" key="1">
    <source>
        <dbReference type="SAM" id="MobiDB-lite"/>
    </source>
</evidence>
<protein>
    <recommendedName>
        <fullName evidence="3">H-type lectin domain-containing protein</fullName>
    </recommendedName>
</protein>
<feature type="compositionally biased region" description="Polar residues" evidence="1">
    <location>
        <begin position="311"/>
        <end position="326"/>
    </location>
</feature>
<dbReference type="OrthoDB" id="302121at2759"/>
<dbReference type="SUPFAM" id="SSF141086">
    <property type="entry name" value="Agglutinin HPA-like"/>
    <property type="match status" value="1"/>
</dbReference>
<keyword evidence="5" id="KW-1185">Reference proteome</keyword>
<dbReference type="RefSeq" id="XP_001444478.1">
    <property type="nucleotide sequence ID" value="XM_001444441.2"/>
</dbReference>
<feature type="compositionally biased region" description="Polar residues" evidence="1">
    <location>
        <begin position="486"/>
        <end position="503"/>
    </location>
</feature>
<evidence type="ECO:0000313" key="4">
    <source>
        <dbReference type="EMBL" id="CAK77081.1"/>
    </source>
</evidence>
<dbReference type="InterPro" id="IPR037221">
    <property type="entry name" value="H-type_lectin_dom_sf"/>
</dbReference>
<feature type="signal peptide" evidence="2">
    <location>
        <begin position="1"/>
        <end position="16"/>
    </location>
</feature>
<dbReference type="AlphaFoldDB" id="A0D214"/>
<accession>A0D214</accession>
<feature type="chain" id="PRO_5002623516" description="H-type lectin domain-containing protein" evidence="2">
    <location>
        <begin position="17"/>
        <end position="729"/>
    </location>
</feature>
<dbReference type="GO" id="GO:0007155">
    <property type="term" value="P:cell adhesion"/>
    <property type="evidence" value="ECO:0007669"/>
    <property type="project" value="InterPro"/>
</dbReference>
<sequence length="729" mass="85120">MKVQLISLLLFYLVTCKNIPLQLEIGLIQFEGLQPGKLQYQEIQFDQPFIRVPQVALTINSLMNHNSQVYFSKIYNVTTDGFTMGVLSGTEQSLEYRYMAIVDDRVQVNCLNFKVKEIVFIPYLKQFVKVPKSWVFLTGVRQQSNTFSFQQDVRNEGIMLKFQSIDTEILGVCVVAGAIDILQSKIDDLPTFQGYNLMKQQTALSIIAQSSFICEDECLLYFSNSYYKLGNDQTKQLKISTEFHNQQEKPTLSKFIPFKKENPIVTQEKVENLIEQTIKINNIEQPHTSHEESLKKMINQQIQNLEEQINHPNGINSFDSNLNEMPQQEPVDSESESEDEEDGISMTRISKPINIEEELQKLEKISEDRTKKINIIEFNPKESINVSFLSRNNIDMQEESKAEKLIELKYIDRAPKFSPKIQQMIEEAKKNIEVEQSTTDKVESPINNKLTIKDQLKLKTESLIQQIENTSHISKFDDDTDRSAHKQQFTVNNKIEQQTQDIPNPSKEEESRIPTPNNEKKHSKSPILNEYDTIFAQFANNNNIRSVKPQQHFSSPLIESEIKIELVQEEQQIEPKQELKILNPREERLQKYLQKADEVDLNFLENIKLVSEQSQQLEDQPIEQEQIQENFDQSNVSYTEQLNMRKNQILQELQQKYNIKASPIQSFEEFKLKVPQDQYPQILYEKYLEQLKKQQIGASFIETDHNVRSVENSYQLEAAYYEWHLQKNI</sequence>
<dbReference type="InterPro" id="IPR019019">
    <property type="entry name" value="H-type_lectin_domain"/>
</dbReference>
<dbReference type="Proteomes" id="UP000000600">
    <property type="component" value="Unassembled WGS sequence"/>
</dbReference>
<dbReference type="GeneID" id="5030262"/>
<dbReference type="OMA" id="KPQQHFS"/>
<proteinExistence type="predicted"/>
<dbReference type="HOGENOM" id="CLU_380571_0_0_1"/>
<organism evidence="4 5">
    <name type="scientific">Paramecium tetraurelia</name>
    <dbReference type="NCBI Taxonomy" id="5888"/>
    <lineage>
        <taxon>Eukaryota</taxon>
        <taxon>Sar</taxon>
        <taxon>Alveolata</taxon>
        <taxon>Ciliophora</taxon>
        <taxon>Intramacronucleata</taxon>
        <taxon>Oligohymenophorea</taxon>
        <taxon>Peniculida</taxon>
        <taxon>Parameciidae</taxon>
        <taxon>Paramecium</taxon>
    </lineage>
</organism>
<feature type="region of interest" description="Disordered" evidence="1">
    <location>
        <begin position="474"/>
        <end position="526"/>
    </location>
</feature>
<dbReference type="Gene3D" id="2.60.40.2080">
    <property type="match status" value="1"/>
</dbReference>
<feature type="region of interest" description="Disordered" evidence="1">
    <location>
        <begin position="311"/>
        <end position="344"/>
    </location>
</feature>
<feature type="compositionally biased region" description="Acidic residues" evidence="1">
    <location>
        <begin position="331"/>
        <end position="343"/>
    </location>
</feature>
<dbReference type="EMBL" id="CT868263">
    <property type="protein sequence ID" value="CAK77081.1"/>
    <property type="molecule type" value="Genomic_DNA"/>
</dbReference>
<dbReference type="Pfam" id="PF09458">
    <property type="entry name" value="H_lectin"/>
    <property type="match status" value="1"/>
</dbReference>
<evidence type="ECO:0000256" key="2">
    <source>
        <dbReference type="SAM" id="SignalP"/>
    </source>
</evidence>
<dbReference type="InParanoid" id="A0D214"/>
<name>A0D214_PARTE</name>
<feature type="domain" description="H-type lectin" evidence="3">
    <location>
        <begin position="41"/>
        <end position="101"/>
    </location>
</feature>
<dbReference type="GO" id="GO:0030246">
    <property type="term" value="F:carbohydrate binding"/>
    <property type="evidence" value="ECO:0007669"/>
    <property type="project" value="InterPro"/>
</dbReference>
<evidence type="ECO:0000313" key="5">
    <source>
        <dbReference type="Proteomes" id="UP000000600"/>
    </source>
</evidence>
<dbReference type="KEGG" id="ptm:GSPATT00012587001"/>
<gene>
    <name evidence="4" type="ORF">GSPATT00012587001</name>
</gene>
<reference evidence="4 5" key="1">
    <citation type="journal article" date="2006" name="Nature">
        <title>Global trends of whole-genome duplications revealed by the ciliate Paramecium tetraurelia.</title>
        <authorList>
            <consortium name="Genoscope"/>
            <person name="Aury J.-M."/>
            <person name="Jaillon O."/>
            <person name="Duret L."/>
            <person name="Noel B."/>
            <person name="Jubin C."/>
            <person name="Porcel B.M."/>
            <person name="Segurens B."/>
            <person name="Daubin V."/>
            <person name="Anthouard V."/>
            <person name="Aiach N."/>
            <person name="Arnaiz O."/>
            <person name="Billaut A."/>
            <person name="Beisson J."/>
            <person name="Blanc I."/>
            <person name="Bouhouche K."/>
            <person name="Camara F."/>
            <person name="Duharcourt S."/>
            <person name="Guigo R."/>
            <person name="Gogendeau D."/>
            <person name="Katinka M."/>
            <person name="Keller A.-M."/>
            <person name="Kissmehl R."/>
            <person name="Klotz C."/>
            <person name="Koll F."/>
            <person name="Le Moue A."/>
            <person name="Lepere C."/>
            <person name="Malinsky S."/>
            <person name="Nowacki M."/>
            <person name="Nowak J.K."/>
            <person name="Plattner H."/>
            <person name="Poulain J."/>
            <person name="Ruiz F."/>
            <person name="Serrano V."/>
            <person name="Zagulski M."/>
            <person name="Dessen P."/>
            <person name="Betermier M."/>
            <person name="Weissenbach J."/>
            <person name="Scarpelli C."/>
            <person name="Schachter V."/>
            <person name="Sperling L."/>
            <person name="Meyer E."/>
            <person name="Cohen J."/>
            <person name="Wincker P."/>
        </authorList>
    </citation>
    <scope>NUCLEOTIDE SEQUENCE [LARGE SCALE GENOMIC DNA]</scope>
    <source>
        <strain evidence="4 5">Stock d4-2</strain>
    </source>
</reference>
<keyword evidence="2" id="KW-0732">Signal</keyword>